<dbReference type="SUPFAM" id="SSF51905">
    <property type="entry name" value="FAD/NAD(P)-binding domain"/>
    <property type="match status" value="1"/>
</dbReference>
<evidence type="ECO:0000259" key="12">
    <source>
        <dbReference type="Pfam" id="PF01593"/>
    </source>
</evidence>
<dbReference type="NCBIfam" id="TIGR00562">
    <property type="entry name" value="proto_IX_ox"/>
    <property type="match status" value="1"/>
</dbReference>
<evidence type="ECO:0000256" key="2">
    <source>
        <dbReference type="ARBA" id="ARBA00005073"/>
    </source>
</evidence>
<name>A0ABP1GBA5_9CHLO</name>
<comment type="cofactor">
    <cofactor evidence="11">
        <name>FAD</name>
        <dbReference type="ChEBI" id="CHEBI:57692"/>
    </cofactor>
    <text evidence="11">Binds 1 FAD per subunit.</text>
</comment>
<comment type="function">
    <text evidence="1 11">Catalyzes the 6-electron oxidation of protoporphyrinogen-IX to form protoporphyrin-IX.</text>
</comment>
<evidence type="ECO:0000256" key="3">
    <source>
        <dbReference type="ARBA" id="ARBA00010551"/>
    </source>
</evidence>
<dbReference type="PANTHER" id="PTHR42923">
    <property type="entry name" value="PROTOPORPHYRINOGEN OXIDASE"/>
    <property type="match status" value="1"/>
</dbReference>
<reference evidence="13 14" key="1">
    <citation type="submission" date="2024-06" db="EMBL/GenBank/DDBJ databases">
        <authorList>
            <person name="Kraege A."/>
            <person name="Thomma B."/>
        </authorList>
    </citation>
    <scope>NUCLEOTIDE SEQUENCE [LARGE SCALE GENOMIC DNA]</scope>
</reference>
<dbReference type="Pfam" id="PF01593">
    <property type="entry name" value="Amino_oxidase"/>
    <property type="match status" value="1"/>
</dbReference>
<evidence type="ECO:0000256" key="11">
    <source>
        <dbReference type="RuleBase" id="RU367069"/>
    </source>
</evidence>
<feature type="domain" description="Amine oxidase" evidence="12">
    <location>
        <begin position="96"/>
        <end position="558"/>
    </location>
</feature>
<dbReference type="SUPFAM" id="SSF54373">
    <property type="entry name" value="FAD-linked reductases, C-terminal domain"/>
    <property type="match status" value="1"/>
</dbReference>
<evidence type="ECO:0000256" key="8">
    <source>
        <dbReference type="ARBA" id="ARBA00023133"/>
    </source>
</evidence>
<evidence type="ECO:0000256" key="9">
    <source>
        <dbReference type="ARBA" id="ARBA00023244"/>
    </source>
</evidence>
<keyword evidence="9 11" id="KW-0627">Porphyrin biosynthesis</keyword>
<keyword evidence="5 11" id="KW-0285">Flavoprotein</keyword>
<protein>
    <recommendedName>
        <fullName evidence="4 11">Protoporphyrinogen oxidase</fullName>
        <ecNumber evidence="4 11">1.3.3.4</ecNumber>
    </recommendedName>
</protein>
<evidence type="ECO:0000256" key="5">
    <source>
        <dbReference type="ARBA" id="ARBA00022630"/>
    </source>
</evidence>
<evidence type="ECO:0000256" key="7">
    <source>
        <dbReference type="ARBA" id="ARBA00023002"/>
    </source>
</evidence>
<comment type="pathway">
    <text evidence="2 11">Porphyrin-containing compound metabolism; protoporphyrin-IX biosynthesis; protoporphyrin-IX from protoporphyrinogen-IX: step 1/1.</text>
</comment>
<evidence type="ECO:0000313" key="14">
    <source>
        <dbReference type="Proteomes" id="UP001497392"/>
    </source>
</evidence>
<gene>
    <name evidence="13" type="primary">g11727</name>
    <name evidence="13" type="ORF">VP750_LOCUS10476</name>
</gene>
<evidence type="ECO:0000256" key="1">
    <source>
        <dbReference type="ARBA" id="ARBA00002600"/>
    </source>
</evidence>
<comment type="subcellular location">
    <subcellularLocation>
        <location evidence="11">Plastid</location>
        <location evidence="11">Chloroplast</location>
    </subcellularLocation>
</comment>
<keyword evidence="8 11" id="KW-0350">Heme biosynthesis</keyword>
<dbReference type="EMBL" id="CAXHTA020000018">
    <property type="protein sequence ID" value="CAL5228570.1"/>
    <property type="molecule type" value="Genomic_DNA"/>
</dbReference>
<dbReference type="Gene3D" id="3.50.50.60">
    <property type="entry name" value="FAD/NAD(P)-binding domain"/>
    <property type="match status" value="1"/>
</dbReference>
<dbReference type="InterPro" id="IPR036188">
    <property type="entry name" value="FAD/NAD-bd_sf"/>
</dbReference>
<comment type="caution">
    <text evidence="13">The sequence shown here is derived from an EMBL/GenBank/DDBJ whole genome shotgun (WGS) entry which is preliminary data.</text>
</comment>
<evidence type="ECO:0000256" key="4">
    <source>
        <dbReference type="ARBA" id="ARBA00012867"/>
    </source>
</evidence>
<dbReference type="InterPro" id="IPR002937">
    <property type="entry name" value="Amino_oxidase"/>
</dbReference>
<dbReference type="Gene3D" id="1.10.3110.10">
    <property type="entry name" value="protoporphyrinogen ix oxidase, domain 3"/>
    <property type="match status" value="1"/>
</dbReference>
<proteinExistence type="inferred from homology"/>
<dbReference type="EC" id="1.3.3.4" evidence="4 11"/>
<evidence type="ECO:0000256" key="10">
    <source>
        <dbReference type="ARBA" id="ARBA00047554"/>
    </source>
</evidence>
<keyword evidence="6 11" id="KW-0274">FAD</keyword>
<evidence type="ECO:0000313" key="13">
    <source>
        <dbReference type="EMBL" id="CAL5228570.1"/>
    </source>
</evidence>
<evidence type="ECO:0000256" key="6">
    <source>
        <dbReference type="ARBA" id="ARBA00022827"/>
    </source>
</evidence>
<comment type="catalytic activity">
    <reaction evidence="10 11">
        <text>protoporphyrinogen IX + 3 O2 = protoporphyrin IX + 3 H2O2</text>
        <dbReference type="Rhea" id="RHEA:25576"/>
        <dbReference type="ChEBI" id="CHEBI:15379"/>
        <dbReference type="ChEBI" id="CHEBI:16240"/>
        <dbReference type="ChEBI" id="CHEBI:57306"/>
        <dbReference type="ChEBI" id="CHEBI:57307"/>
        <dbReference type="EC" id="1.3.3.4"/>
    </reaction>
</comment>
<dbReference type="Proteomes" id="UP001497392">
    <property type="component" value="Unassembled WGS sequence"/>
</dbReference>
<comment type="similarity">
    <text evidence="3 11">Belongs to the protoporphyrinogen/coproporphyrinogen oxidase family. Protoporphyrinogen oxidase subfamily.</text>
</comment>
<sequence length="580" mass="62607">MEQTLARGQLALPACHYTSYRGLPAPHGRLRSGRQPQVFPSARLADAAGPCKYVKRRSTVARAISAPTVDRPAAASGDAKDYEGGLQDCVVVGAGISGLVTAQAFVAEHADTVKKFLVTEGRERVGGNITSLSGNGYRWEEGPSSFQPNDAMLKAAVDAGIAEDLVFGDPKAPRFVFWNKKLRPTPSGPDVLTFDLLSIWGKIRAGLGAAGIKKPLPEHEESVEEYVRRNLGAEVFERLIEPFCSGVYAGNPAKLSMKAAFGKVYDLEKKGGSIIAGVLQLMREKKANPGPARDARLPPKPAGQTVGSFREGLQMLPEAIAKNLQQQIRTNWKLKEIEKAQDGTYNLYYDTPEGSQKVRTRSVALTVPAYTAADLVRRDCPDASMALKSLDYPPVAAVTVSYPMSAIKQDRLDESRKLPGFGQLHPRSQGITTLGTIYSSSLFPGRAPDGQQQLLCYIGGATNRSIVSQPEDDIVKQVDKDLRQMLIKEDAPPAKKIGVRVWPKAIPQFNVGHLEVVQGAKEDLASAGYGGILLGGNYVAGVALGKCVEYGYEYAKEIAKYLNDEAAVAQTDTQGDAFFV</sequence>
<dbReference type="Gene3D" id="3.90.660.20">
    <property type="entry name" value="Protoporphyrinogen oxidase, mitochondrial, domain 2"/>
    <property type="match status" value="1"/>
</dbReference>
<keyword evidence="14" id="KW-1185">Reference proteome</keyword>
<dbReference type="InterPro" id="IPR004572">
    <property type="entry name" value="Protoporphyrinogen_oxidase"/>
</dbReference>
<dbReference type="PANTHER" id="PTHR42923:SF3">
    <property type="entry name" value="PROTOPORPHYRINOGEN OXIDASE"/>
    <property type="match status" value="1"/>
</dbReference>
<dbReference type="InterPro" id="IPR050464">
    <property type="entry name" value="Zeta_carotene_desat/Oxidored"/>
</dbReference>
<keyword evidence="7 11" id="KW-0560">Oxidoreductase</keyword>
<accession>A0ABP1GBA5</accession>
<organism evidence="13 14">
    <name type="scientific">Coccomyxa viridis</name>
    <dbReference type="NCBI Taxonomy" id="1274662"/>
    <lineage>
        <taxon>Eukaryota</taxon>
        <taxon>Viridiplantae</taxon>
        <taxon>Chlorophyta</taxon>
        <taxon>core chlorophytes</taxon>
        <taxon>Trebouxiophyceae</taxon>
        <taxon>Trebouxiophyceae incertae sedis</taxon>
        <taxon>Coccomyxaceae</taxon>
        <taxon>Coccomyxa</taxon>
    </lineage>
</organism>